<dbReference type="EnsemblPlants" id="OB03G15050.1">
    <property type="protein sequence ID" value="OB03G15050.1"/>
    <property type="gene ID" value="OB03G15050"/>
</dbReference>
<reference evidence="3" key="1">
    <citation type="journal article" date="2013" name="Nat. Commun.">
        <title>Whole-genome sequencing of Oryza brachyantha reveals mechanisms underlying Oryza genome evolution.</title>
        <authorList>
            <person name="Chen J."/>
            <person name="Huang Q."/>
            <person name="Gao D."/>
            <person name="Wang J."/>
            <person name="Lang Y."/>
            <person name="Liu T."/>
            <person name="Li B."/>
            <person name="Bai Z."/>
            <person name="Luis Goicoechea J."/>
            <person name="Liang C."/>
            <person name="Chen C."/>
            <person name="Zhang W."/>
            <person name="Sun S."/>
            <person name="Liao Y."/>
            <person name="Zhang X."/>
            <person name="Yang L."/>
            <person name="Song C."/>
            <person name="Wang M."/>
            <person name="Shi J."/>
            <person name="Liu G."/>
            <person name="Liu J."/>
            <person name="Zhou H."/>
            <person name="Zhou W."/>
            <person name="Yu Q."/>
            <person name="An N."/>
            <person name="Chen Y."/>
            <person name="Cai Q."/>
            <person name="Wang B."/>
            <person name="Liu B."/>
            <person name="Min J."/>
            <person name="Huang Y."/>
            <person name="Wu H."/>
            <person name="Li Z."/>
            <person name="Zhang Y."/>
            <person name="Yin Y."/>
            <person name="Song W."/>
            <person name="Jiang J."/>
            <person name="Jackson S.A."/>
            <person name="Wing R.A."/>
            <person name="Wang J."/>
            <person name="Chen M."/>
        </authorList>
    </citation>
    <scope>NUCLEOTIDE SEQUENCE [LARGE SCALE GENOMIC DNA]</scope>
    <source>
        <strain evidence="3">cv. IRGC 101232</strain>
    </source>
</reference>
<evidence type="ECO:0000256" key="1">
    <source>
        <dbReference type="SAM" id="MobiDB-lite"/>
    </source>
</evidence>
<keyword evidence="2" id="KW-1133">Transmembrane helix</keyword>
<evidence type="ECO:0000313" key="3">
    <source>
        <dbReference type="EnsemblPlants" id="OB03G15050.1"/>
    </source>
</evidence>
<feature type="transmembrane region" description="Helical" evidence="2">
    <location>
        <begin position="66"/>
        <end position="85"/>
    </location>
</feature>
<dbReference type="Proteomes" id="UP000006038">
    <property type="component" value="Chromosome 3"/>
</dbReference>
<evidence type="ECO:0000313" key="4">
    <source>
        <dbReference type="Proteomes" id="UP000006038"/>
    </source>
</evidence>
<organism evidence="3">
    <name type="scientific">Oryza brachyantha</name>
    <name type="common">malo sina</name>
    <dbReference type="NCBI Taxonomy" id="4533"/>
    <lineage>
        <taxon>Eukaryota</taxon>
        <taxon>Viridiplantae</taxon>
        <taxon>Streptophyta</taxon>
        <taxon>Embryophyta</taxon>
        <taxon>Tracheophyta</taxon>
        <taxon>Spermatophyta</taxon>
        <taxon>Magnoliopsida</taxon>
        <taxon>Liliopsida</taxon>
        <taxon>Poales</taxon>
        <taxon>Poaceae</taxon>
        <taxon>BOP clade</taxon>
        <taxon>Oryzoideae</taxon>
        <taxon>Oryzeae</taxon>
        <taxon>Oryzinae</taxon>
        <taxon>Oryza</taxon>
    </lineage>
</organism>
<keyword evidence="4" id="KW-1185">Reference proteome</keyword>
<feature type="region of interest" description="Disordered" evidence="1">
    <location>
        <begin position="92"/>
        <end position="117"/>
    </location>
</feature>
<evidence type="ECO:0000256" key="2">
    <source>
        <dbReference type="SAM" id="Phobius"/>
    </source>
</evidence>
<reference evidence="3" key="2">
    <citation type="submission" date="2013-04" db="UniProtKB">
        <authorList>
            <consortium name="EnsemblPlants"/>
        </authorList>
    </citation>
    <scope>IDENTIFICATION</scope>
</reference>
<dbReference type="AlphaFoldDB" id="J3LKC9"/>
<dbReference type="Gramene" id="OB03G15050.1">
    <property type="protein sequence ID" value="OB03G15050.1"/>
    <property type="gene ID" value="OB03G15050"/>
</dbReference>
<proteinExistence type="predicted"/>
<keyword evidence="2" id="KW-0812">Transmembrane</keyword>
<sequence>MTSTVWHGKAWHGIASNQQPAPDPKITTMQSQSACVCEMPYSTAFLTKILPLIQLFFLFNGSSPSFFFPSFSIFFLLLFSCKLASHGHTHHTHAQLSLSPARARKMQSKKGAKEAEG</sequence>
<dbReference type="HOGENOM" id="CLU_2090953_0_0_1"/>
<keyword evidence="2" id="KW-0472">Membrane</keyword>
<name>J3LKC9_ORYBR</name>
<protein>
    <submittedName>
        <fullName evidence="3">Uncharacterized protein</fullName>
    </submittedName>
</protein>
<accession>J3LKC9</accession>